<reference evidence="1" key="1">
    <citation type="submission" date="2014-11" db="EMBL/GenBank/DDBJ databases">
        <authorList>
            <person name="Amaro Gonzalez C."/>
        </authorList>
    </citation>
    <scope>NUCLEOTIDE SEQUENCE</scope>
</reference>
<accession>A0A0E9PKZ7</accession>
<dbReference type="EMBL" id="GBXM01103837">
    <property type="protein sequence ID" value="JAH04740.1"/>
    <property type="molecule type" value="Transcribed_RNA"/>
</dbReference>
<organism evidence="1">
    <name type="scientific">Anguilla anguilla</name>
    <name type="common">European freshwater eel</name>
    <name type="synonym">Muraena anguilla</name>
    <dbReference type="NCBI Taxonomy" id="7936"/>
    <lineage>
        <taxon>Eukaryota</taxon>
        <taxon>Metazoa</taxon>
        <taxon>Chordata</taxon>
        <taxon>Craniata</taxon>
        <taxon>Vertebrata</taxon>
        <taxon>Euteleostomi</taxon>
        <taxon>Actinopterygii</taxon>
        <taxon>Neopterygii</taxon>
        <taxon>Teleostei</taxon>
        <taxon>Anguilliformes</taxon>
        <taxon>Anguillidae</taxon>
        <taxon>Anguilla</taxon>
    </lineage>
</organism>
<sequence length="25" mass="2814">MFRNNGIAPHSRLNPILVLSNPSYC</sequence>
<proteinExistence type="predicted"/>
<evidence type="ECO:0000313" key="1">
    <source>
        <dbReference type="EMBL" id="JAH04740.1"/>
    </source>
</evidence>
<protein>
    <submittedName>
        <fullName evidence="1">Uncharacterized protein</fullName>
    </submittedName>
</protein>
<dbReference type="AlphaFoldDB" id="A0A0E9PKZ7"/>
<reference evidence="1" key="2">
    <citation type="journal article" date="2015" name="Fish Shellfish Immunol.">
        <title>Early steps in the European eel (Anguilla anguilla)-Vibrio vulnificus interaction in the gills: Role of the RtxA13 toxin.</title>
        <authorList>
            <person name="Callol A."/>
            <person name="Pajuelo D."/>
            <person name="Ebbesson L."/>
            <person name="Teles M."/>
            <person name="MacKenzie S."/>
            <person name="Amaro C."/>
        </authorList>
    </citation>
    <scope>NUCLEOTIDE SEQUENCE</scope>
</reference>
<name>A0A0E9PKZ7_ANGAN</name>